<feature type="region of interest" description="Disordered" evidence="1">
    <location>
        <begin position="1"/>
        <end position="37"/>
    </location>
</feature>
<evidence type="ECO:0008006" key="4">
    <source>
        <dbReference type="Google" id="ProtNLM"/>
    </source>
</evidence>
<dbReference type="AlphaFoldDB" id="R0KHF2"/>
<evidence type="ECO:0000313" key="2">
    <source>
        <dbReference type="EMBL" id="EOA87492.1"/>
    </source>
</evidence>
<protein>
    <recommendedName>
        <fullName evidence="4">25S rRNA (Uridine(2843)-N(3))-methyltransferase</fullName>
    </recommendedName>
</protein>
<dbReference type="Pfam" id="PF11312">
    <property type="entry name" value="Methyltransf_34"/>
    <property type="match status" value="1"/>
</dbReference>
<dbReference type="eggNOG" id="ENOG502QR34">
    <property type="taxonomic scope" value="Eukaryota"/>
</dbReference>
<evidence type="ECO:0000313" key="3">
    <source>
        <dbReference type="Proteomes" id="UP000016935"/>
    </source>
</evidence>
<dbReference type="Proteomes" id="UP000016935">
    <property type="component" value="Unassembled WGS sequence"/>
</dbReference>
<gene>
    <name evidence="2" type="ORF">SETTUDRAFT_88575</name>
</gene>
<evidence type="ECO:0000256" key="1">
    <source>
        <dbReference type="SAM" id="MobiDB-lite"/>
    </source>
</evidence>
<name>R0KHF2_EXST2</name>
<accession>R0KHF2</accession>
<dbReference type="InterPro" id="IPR029063">
    <property type="entry name" value="SAM-dependent_MTases_sf"/>
</dbReference>
<dbReference type="SUPFAM" id="SSF53335">
    <property type="entry name" value="S-adenosyl-L-methionine-dependent methyltransferases"/>
    <property type="match status" value="1"/>
</dbReference>
<dbReference type="HOGENOM" id="CLU_028833_1_0_1"/>
<proteinExistence type="predicted"/>
<dbReference type="STRING" id="671987.R0KHF2"/>
<reference evidence="2 3" key="1">
    <citation type="journal article" date="2012" name="PLoS Pathog.">
        <title>Diverse lifestyles and strategies of plant pathogenesis encoded in the genomes of eighteen Dothideomycetes fungi.</title>
        <authorList>
            <person name="Ohm R.A."/>
            <person name="Feau N."/>
            <person name="Henrissat B."/>
            <person name="Schoch C.L."/>
            <person name="Horwitz B.A."/>
            <person name="Barry K.W."/>
            <person name="Condon B.J."/>
            <person name="Copeland A.C."/>
            <person name="Dhillon B."/>
            <person name="Glaser F."/>
            <person name="Hesse C.N."/>
            <person name="Kosti I."/>
            <person name="LaButti K."/>
            <person name="Lindquist E.A."/>
            <person name="Lucas S."/>
            <person name="Salamov A.A."/>
            <person name="Bradshaw R.E."/>
            <person name="Ciuffetti L."/>
            <person name="Hamelin R.C."/>
            <person name="Kema G.H.J."/>
            <person name="Lawrence C."/>
            <person name="Scott J.A."/>
            <person name="Spatafora J.W."/>
            <person name="Turgeon B.G."/>
            <person name="de Wit P.J.G.M."/>
            <person name="Zhong S."/>
            <person name="Goodwin S.B."/>
            <person name="Grigoriev I.V."/>
        </authorList>
    </citation>
    <scope>NUCLEOTIDE SEQUENCE [LARGE SCALE GENOMIC DNA]</scope>
    <source>
        <strain evidence="3">28A</strain>
    </source>
</reference>
<feature type="compositionally biased region" description="Basic and acidic residues" evidence="1">
    <location>
        <begin position="14"/>
        <end position="31"/>
    </location>
</feature>
<dbReference type="InterPro" id="IPR021463">
    <property type="entry name" value="Methyltransf_34"/>
</dbReference>
<dbReference type="OrthoDB" id="6419443at2759"/>
<dbReference type="RefSeq" id="XP_008025878.1">
    <property type="nucleotide sequence ID" value="XM_008027687.1"/>
</dbReference>
<keyword evidence="3" id="KW-1185">Reference proteome</keyword>
<dbReference type="GeneID" id="19405713"/>
<organism evidence="2 3">
    <name type="scientific">Exserohilum turcicum (strain 28A)</name>
    <name type="common">Northern leaf blight fungus</name>
    <name type="synonym">Setosphaeria turcica</name>
    <dbReference type="NCBI Taxonomy" id="671987"/>
    <lineage>
        <taxon>Eukaryota</taxon>
        <taxon>Fungi</taxon>
        <taxon>Dikarya</taxon>
        <taxon>Ascomycota</taxon>
        <taxon>Pezizomycotina</taxon>
        <taxon>Dothideomycetes</taxon>
        <taxon>Pleosporomycetidae</taxon>
        <taxon>Pleosporales</taxon>
        <taxon>Pleosporineae</taxon>
        <taxon>Pleosporaceae</taxon>
        <taxon>Exserohilum</taxon>
    </lineage>
</organism>
<dbReference type="EMBL" id="KB908592">
    <property type="protein sequence ID" value="EOA87492.1"/>
    <property type="molecule type" value="Genomic_DNA"/>
</dbReference>
<reference evidence="2 3" key="2">
    <citation type="journal article" date="2013" name="PLoS Genet.">
        <title>Comparative genome structure, secondary metabolite, and effector coding capacity across Cochliobolus pathogens.</title>
        <authorList>
            <person name="Condon B.J."/>
            <person name="Leng Y."/>
            <person name="Wu D."/>
            <person name="Bushley K.E."/>
            <person name="Ohm R.A."/>
            <person name="Otillar R."/>
            <person name="Martin J."/>
            <person name="Schackwitz W."/>
            <person name="Grimwood J."/>
            <person name="MohdZainudin N."/>
            <person name="Xue C."/>
            <person name="Wang R."/>
            <person name="Manning V.A."/>
            <person name="Dhillon B."/>
            <person name="Tu Z.J."/>
            <person name="Steffenson B.J."/>
            <person name="Salamov A."/>
            <person name="Sun H."/>
            <person name="Lowry S."/>
            <person name="LaButti K."/>
            <person name="Han J."/>
            <person name="Copeland A."/>
            <person name="Lindquist E."/>
            <person name="Barry K."/>
            <person name="Schmutz J."/>
            <person name="Baker S.E."/>
            <person name="Ciuffetti L.M."/>
            <person name="Grigoriev I.V."/>
            <person name="Zhong S."/>
            <person name="Turgeon B.G."/>
        </authorList>
    </citation>
    <scope>NUCLEOTIDE SEQUENCE [LARGE SCALE GENOMIC DNA]</scope>
    <source>
        <strain evidence="3">28A</strain>
    </source>
</reference>
<sequence length="377" mass="42222">MAPDSKLNAKRKAQREANKPPKARPERRSTEDGATNTLVQQSIPVELQQVLLNIFRDSFAECLSTDFGPLLQQVKGHLYNRDFATAFGKTEYLEMYAARWSPSRALGYLDLFWDLREPLEFTPKEDAANGEEGMGSGGWKVVCLGGGAGAEIVALGGLQKLLCSKDSDKKDQDEKKKTMKKMEVTAIDIADWNVVVDNLAKHLTTAPTLSKYASAAAKAANMSFMEPEDIAITFHQHDVLQASASDMTSQLAEAHLVTLLFTLNELYSTSLSLTQKLLLQITSVLKPGSLLLVVDSPGSYSSVTLNGAEKKYPMQWLLDHTLLKQASSNTNERGKEEVASWEKVKEDESRWFRLDDRLKYPIELENMRMQMHLYRRV</sequence>